<evidence type="ECO:0000313" key="1">
    <source>
        <dbReference type="EMBL" id="KIO33708.1"/>
    </source>
</evidence>
<name>A0A0C3LI85_9AGAM</name>
<dbReference type="HOGENOM" id="CLU_2851388_0_0_1"/>
<evidence type="ECO:0000313" key="2">
    <source>
        <dbReference type="Proteomes" id="UP000054248"/>
    </source>
</evidence>
<protein>
    <submittedName>
        <fullName evidence="1">Uncharacterized protein</fullName>
    </submittedName>
</protein>
<reference evidence="2" key="2">
    <citation type="submission" date="2015-01" db="EMBL/GenBank/DDBJ databases">
        <title>Evolutionary Origins and Diversification of the Mycorrhizal Mutualists.</title>
        <authorList>
            <consortium name="DOE Joint Genome Institute"/>
            <consortium name="Mycorrhizal Genomics Consortium"/>
            <person name="Kohler A."/>
            <person name="Kuo A."/>
            <person name="Nagy L.G."/>
            <person name="Floudas D."/>
            <person name="Copeland A."/>
            <person name="Barry K.W."/>
            <person name="Cichocki N."/>
            <person name="Veneault-Fourrey C."/>
            <person name="LaButti K."/>
            <person name="Lindquist E.A."/>
            <person name="Lipzen A."/>
            <person name="Lundell T."/>
            <person name="Morin E."/>
            <person name="Murat C."/>
            <person name="Riley R."/>
            <person name="Ohm R."/>
            <person name="Sun H."/>
            <person name="Tunlid A."/>
            <person name="Henrissat B."/>
            <person name="Grigoriev I.V."/>
            <person name="Hibbett D.S."/>
            <person name="Martin F."/>
        </authorList>
    </citation>
    <scope>NUCLEOTIDE SEQUENCE [LARGE SCALE GENOMIC DNA]</scope>
    <source>
        <strain evidence="2">MUT 4182</strain>
    </source>
</reference>
<organism evidence="1 2">
    <name type="scientific">Tulasnella calospora MUT 4182</name>
    <dbReference type="NCBI Taxonomy" id="1051891"/>
    <lineage>
        <taxon>Eukaryota</taxon>
        <taxon>Fungi</taxon>
        <taxon>Dikarya</taxon>
        <taxon>Basidiomycota</taxon>
        <taxon>Agaricomycotina</taxon>
        <taxon>Agaricomycetes</taxon>
        <taxon>Cantharellales</taxon>
        <taxon>Tulasnellaceae</taxon>
        <taxon>Tulasnella</taxon>
    </lineage>
</organism>
<dbReference type="EMBL" id="KN822946">
    <property type="protein sequence ID" value="KIO33708.1"/>
    <property type="molecule type" value="Genomic_DNA"/>
</dbReference>
<dbReference type="AlphaFoldDB" id="A0A0C3LI85"/>
<dbReference type="Proteomes" id="UP000054248">
    <property type="component" value="Unassembled WGS sequence"/>
</dbReference>
<sequence>MISWTVDQDGCLQSYSSIDQTQYQNQFYTSSRDIGSSVIQVCLLPGLNKWGIGDDQVFTMKLEPV</sequence>
<reference evidence="1 2" key="1">
    <citation type="submission" date="2014-04" db="EMBL/GenBank/DDBJ databases">
        <authorList>
            <consortium name="DOE Joint Genome Institute"/>
            <person name="Kuo A."/>
            <person name="Girlanda M."/>
            <person name="Perotto S."/>
            <person name="Kohler A."/>
            <person name="Nagy L.G."/>
            <person name="Floudas D."/>
            <person name="Copeland A."/>
            <person name="Barry K.W."/>
            <person name="Cichocki N."/>
            <person name="Veneault-Fourrey C."/>
            <person name="LaButti K."/>
            <person name="Lindquist E.A."/>
            <person name="Lipzen A."/>
            <person name="Lundell T."/>
            <person name="Morin E."/>
            <person name="Murat C."/>
            <person name="Sun H."/>
            <person name="Tunlid A."/>
            <person name="Henrissat B."/>
            <person name="Grigoriev I.V."/>
            <person name="Hibbett D.S."/>
            <person name="Martin F."/>
            <person name="Nordberg H.P."/>
            <person name="Cantor M.N."/>
            <person name="Hua S.X."/>
        </authorList>
    </citation>
    <scope>NUCLEOTIDE SEQUENCE [LARGE SCALE GENOMIC DNA]</scope>
    <source>
        <strain evidence="1 2">MUT 4182</strain>
    </source>
</reference>
<gene>
    <name evidence="1" type="ORF">M407DRAFT_240896</name>
</gene>
<accession>A0A0C3LI85</accession>
<keyword evidence="2" id="KW-1185">Reference proteome</keyword>
<proteinExistence type="predicted"/>